<gene>
    <name evidence="9" type="ORF">J1N51_05320</name>
</gene>
<reference evidence="9" key="1">
    <citation type="submission" date="2021-03" db="EMBL/GenBank/DDBJ databases">
        <title>Description of Psychrosphaera ytuae sp. nov. isolated from deep sea sediment of South China Sea.</title>
        <authorList>
            <person name="Zhang J."/>
            <person name="Xu X.-D."/>
        </authorList>
    </citation>
    <scope>NUCLEOTIDE SEQUENCE</scope>
    <source>
        <strain evidence="9">MTZ26</strain>
    </source>
</reference>
<dbReference type="AlphaFoldDB" id="A0A975HJ28"/>
<dbReference type="PANTHER" id="PTHR42707">
    <property type="entry name" value="ACYL-COA DEHYDROGENASE"/>
    <property type="match status" value="1"/>
</dbReference>
<keyword evidence="4 5" id="KW-0274">FAD</keyword>
<dbReference type="InterPro" id="IPR052904">
    <property type="entry name" value="Acyl-CoA_dehydrogenase-like"/>
</dbReference>
<dbReference type="InterPro" id="IPR041504">
    <property type="entry name" value="AidB_N"/>
</dbReference>
<dbReference type="InterPro" id="IPR036250">
    <property type="entry name" value="AcylCo_DH-like_C"/>
</dbReference>
<sequence>MTFKPNKGQTHQVHNQPTALIGHNAYQQDKILRHYVSAFYGRDDIALLNDYGQLVGQELLHAGFDANKYKPEFVSHDRFGRRIDEVSYHPSYHQLMSAAMKAGHHSLPFKDHTSYQNTDEQLGSHVIRAALTSLHTQADPGSGCPLTMTFAAVPAFQCSESLAKVWLPKVLANRYEPDNKPYFEKSSVTIGMAMTEKQGGSDVRANSTVAFPLKKGEIPYSDSKEQVALADVDEFELIGHKWFCSAPMCDAFLTLAYEDGHSQLSCFVVPRWRPDGTKNPMEIQRLKDKKGNISNASSEIEYRGAFAWRLGEQGKGVKTIIQMVGLTRFDCIVGSATLMHQATQQAVFHSKHRQAFGKTLIQQPLMQNVLADLALESEAAMAIAFHTASCLQSGNEAFVRVASAVGKYWVCKRAAAHTAEAMECVGGVGLIGDSVFARLYTESPVNAIWEGSGNVQCLDVLRILQKDTNGLSSFLDEVGQALGLNNSFDNYFKQIPELLTKTLDNHIFARRLVESMALAWQASVLLRFSGDTRLAELFINSRLTGGHSGMFGTLLFETSKPYEAEETLRSIINRYELVTL</sequence>
<dbReference type="RefSeq" id="WP_208832930.1">
    <property type="nucleotide sequence ID" value="NZ_CP072110.1"/>
</dbReference>
<evidence type="ECO:0000313" key="10">
    <source>
        <dbReference type="Proteomes" id="UP000682739"/>
    </source>
</evidence>
<organism evidence="9 10">
    <name type="scientific">Psychrosphaera ytuae</name>
    <dbReference type="NCBI Taxonomy" id="2820710"/>
    <lineage>
        <taxon>Bacteria</taxon>
        <taxon>Pseudomonadati</taxon>
        <taxon>Pseudomonadota</taxon>
        <taxon>Gammaproteobacteria</taxon>
        <taxon>Alteromonadales</taxon>
        <taxon>Pseudoalteromonadaceae</taxon>
        <taxon>Psychrosphaera</taxon>
    </lineage>
</organism>
<dbReference type="InterPro" id="IPR009100">
    <property type="entry name" value="AcylCoA_DH/oxidase_NM_dom_sf"/>
</dbReference>
<keyword evidence="10" id="KW-1185">Reference proteome</keyword>
<evidence type="ECO:0000256" key="1">
    <source>
        <dbReference type="ARBA" id="ARBA00001974"/>
    </source>
</evidence>
<dbReference type="EMBL" id="CP072110">
    <property type="protein sequence ID" value="QTH64876.1"/>
    <property type="molecule type" value="Genomic_DNA"/>
</dbReference>
<dbReference type="SUPFAM" id="SSF56645">
    <property type="entry name" value="Acyl-CoA dehydrogenase NM domain-like"/>
    <property type="match status" value="1"/>
</dbReference>
<dbReference type="PANTHER" id="PTHR42707:SF3">
    <property type="entry name" value="ACYL-COA DEHYDROGENASE AIDB-RELATED"/>
    <property type="match status" value="1"/>
</dbReference>
<dbReference type="KEGG" id="psym:J1N51_05320"/>
<evidence type="ECO:0000256" key="4">
    <source>
        <dbReference type="ARBA" id="ARBA00022827"/>
    </source>
</evidence>
<dbReference type="InterPro" id="IPR009075">
    <property type="entry name" value="AcylCo_DH/oxidase_C"/>
</dbReference>
<dbReference type="Gene3D" id="6.10.250.600">
    <property type="match status" value="1"/>
</dbReference>
<dbReference type="GO" id="GO:0003995">
    <property type="term" value="F:acyl-CoA dehydrogenase activity"/>
    <property type="evidence" value="ECO:0007669"/>
    <property type="project" value="InterPro"/>
</dbReference>
<dbReference type="InterPro" id="IPR006089">
    <property type="entry name" value="Acyl-CoA_DH_CS"/>
</dbReference>
<evidence type="ECO:0000256" key="2">
    <source>
        <dbReference type="ARBA" id="ARBA00009347"/>
    </source>
</evidence>
<proteinExistence type="inferred from homology"/>
<evidence type="ECO:0000256" key="5">
    <source>
        <dbReference type="RuleBase" id="RU362125"/>
    </source>
</evidence>
<dbReference type="InterPro" id="IPR006091">
    <property type="entry name" value="Acyl-CoA_Oxase/DH_mid-dom"/>
</dbReference>
<evidence type="ECO:0000259" key="8">
    <source>
        <dbReference type="Pfam" id="PF18158"/>
    </source>
</evidence>
<dbReference type="PROSITE" id="PS00073">
    <property type="entry name" value="ACYL_COA_DH_2"/>
    <property type="match status" value="1"/>
</dbReference>
<dbReference type="Gene3D" id="2.40.110.20">
    <property type="match status" value="1"/>
</dbReference>
<keyword evidence="3 5" id="KW-0285">Flavoprotein</keyword>
<dbReference type="SUPFAM" id="SSF47203">
    <property type="entry name" value="Acyl-CoA dehydrogenase C-terminal domain-like"/>
    <property type="match status" value="1"/>
</dbReference>
<comment type="similarity">
    <text evidence="2 5">Belongs to the acyl-CoA dehydrogenase family.</text>
</comment>
<comment type="cofactor">
    <cofactor evidence="1 5">
        <name>FAD</name>
        <dbReference type="ChEBI" id="CHEBI:57692"/>
    </cofactor>
</comment>
<name>A0A975HJ28_9GAMM</name>
<feature type="domain" description="Acyl-CoA dehydrogenase/oxidase C-terminal" evidence="6">
    <location>
        <begin position="314"/>
        <end position="463"/>
    </location>
</feature>
<feature type="domain" description="Adaptive response protein AidB N-terminal" evidence="8">
    <location>
        <begin position="15"/>
        <end position="177"/>
    </location>
</feature>
<accession>A0A975HJ28</accession>
<dbReference type="Pfam" id="PF00441">
    <property type="entry name" value="Acyl-CoA_dh_1"/>
    <property type="match status" value="1"/>
</dbReference>
<feature type="domain" description="Acyl-CoA oxidase/dehydrogenase middle" evidence="7">
    <location>
        <begin position="191"/>
        <end position="302"/>
    </location>
</feature>
<dbReference type="Pfam" id="PF18158">
    <property type="entry name" value="AidB_N"/>
    <property type="match status" value="1"/>
</dbReference>
<evidence type="ECO:0000256" key="3">
    <source>
        <dbReference type="ARBA" id="ARBA00022630"/>
    </source>
</evidence>
<dbReference type="Pfam" id="PF02770">
    <property type="entry name" value="Acyl-CoA_dh_M"/>
    <property type="match status" value="1"/>
</dbReference>
<evidence type="ECO:0000313" key="9">
    <source>
        <dbReference type="EMBL" id="QTH64876.1"/>
    </source>
</evidence>
<dbReference type="Proteomes" id="UP000682739">
    <property type="component" value="Chromosome"/>
</dbReference>
<evidence type="ECO:0000259" key="6">
    <source>
        <dbReference type="Pfam" id="PF00441"/>
    </source>
</evidence>
<dbReference type="Gene3D" id="1.20.140.10">
    <property type="entry name" value="Butyryl-CoA Dehydrogenase, subunit A, domain 3"/>
    <property type="match status" value="1"/>
</dbReference>
<keyword evidence="5" id="KW-0560">Oxidoreductase</keyword>
<protein>
    <submittedName>
        <fullName evidence="9">Acyl-CoA dehydrogenase family protein</fullName>
    </submittedName>
</protein>
<evidence type="ECO:0000259" key="7">
    <source>
        <dbReference type="Pfam" id="PF02770"/>
    </source>
</evidence>